<evidence type="ECO:0000256" key="7">
    <source>
        <dbReference type="ARBA" id="ARBA00023002"/>
    </source>
</evidence>
<dbReference type="PROSITE" id="PS00198">
    <property type="entry name" value="4FE4S_FER_1"/>
    <property type="match status" value="1"/>
</dbReference>
<dbReference type="Pfam" id="PF02913">
    <property type="entry name" value="FAD-oxidase_C"/>
    <property type="match status" value="1"/>
</dbReference>
<dbReference type="Gene3D" id="3.30.70.2740">
    <property type="match status" value="1"/>
</dbReference>
<dbReference type="InterPro" id="IPR016169">
    <property type="entry name" value="FAD-bd_PCMH_sub2"/>
</dbReference>
<keyword evidence="14" id="KW-1185">Reference proteome</keyword>
<evidence type="ECO:0000256" key="3">
    <source>
        <dbReference type="ARBA" id="ARBA00022630"/>
    </source>
</evidence>
<gene>
    <name evidence="13" type="ORF">DPPLL_08410</name>
</gene>
<dbReference type="PANTHER" id="PTHR11748:SF111">
    <property type="entry name" value="D-LACTATE DEHYDROGENASE, MITOCHONDRIAL-RELATED"/>
    <property type="match status" value="1"/>
</dbReference>
<evidence type="ECO:0000259" key="12">
    <source>
        <dbReference type="PROSITE" id="PS51387"/>
    </source>
</evidence>
<dbReference type="InterPro" id="IPR017900">
    <property type="entry name" value="4Fe4S_Fe_S_CS"/>
</dbReference>
<evidence type="ECO:0000256" key="2">
    <source>
        <dbReference type="ARBA" id="ARBA00008000"/>
    </source>
</evidence>
<dbReference type="InterPro" id="IPR004113">
    <property type="entry name" value="FAD-bd_oxidored_4_C"/>
</dbReference>
<dbReference type="Gene3D" id="1.10.1060.10">
    <property type="entry name" value="Alpha-helical ferredoxin"/>
    <property type="match status" value="1"/>
</dbReference>
<evidence type="ECO:0000259" key="11">
    <source>
        <dbReference type="PROSITE" id="PS51379"/>
    </source>
</evidence>
<dbReference type="InterPro" id="IPR009051">
    <property type="entry name" value="Helical_ferredxn"/>
</dbReference>
<dbReference type="SUPFAM" id="SSF56176">
    <property type="entry name" value="FAD-binding/transporter-associated domain-like"/>
    <property type="match status" value="1"/>
</dbReference>
<dbReference type="SUPFAM" id="SSF55103">
    <property type="entry name" value="FAD-linked oxidases, C-terminal domain"/>
    <property type="match status" value="1"/>
</dbReference>
<dbReference type="InterPro" id="IPR017896">
    <property type="entry name" value="4Fe4S_Fe-S-bd"/>
</dbReference>
<dbReference type="Gene3D" id="3.30.70.2190">
    <property type="match status" value="1"/>
</dbReference>
<dbReference type="InterPro" id="IPR006094">
    <property type="entry name" value="Oxid_FAD_bind_N"/>
</dbReference>
<dbReference type="InterPro" id="IPR036318">
    <property type="entry name" value="FAD-bd_PCMH-like_sf"/>
</dbReference>
<dbReference type="RefSeq" id="WP_284153563.1">
    <property type="nucleotide sequence ID" value="NZ_AP025516.1"/>
</dbReference>
<proteinExistence type="inferred from homology"/>
<dbReference type="InterPro" id="IPR016164">
    <property type="entry name" value="FAD-linked_Oxase-like_C"/>
</dbReference>
<dbReference type="Proteomes" id="UP000830055">
    <property type="component" value="Chromosome"/>
</dbReference>
<evidence type="ECO:0000256" key="5">
    <source>
        <dbReference type="ARBA" id="ARBA00022827"/>
    </source>
</evidence>
<dbReference type="PROSITE" id="PS51379">
    <property type="entry name" value="4FE4S_FER_2"/>
    <property type="match status" value="1"/>
</dbReference>
<dbReference type="SUPFAM" id="SSF46548">
    <property type="entry name" value="alpha-helical ferredoxin"/>
    <property type="match status" value="1"/>
</dbReference>
<dbReference type="Gene3D" id="1.10.45.10">
    <property type="entry name" value="Vanillyl-alcohol Oxidase, Chain A, domain 4"/>
    <property type="match status" value="1"/>
</dbReference>
<dbReference type="InterPro" id="IPR016166">
    <property type="entry name" value="FAD-bd_PCMH"/>
</dbReference>
<feature type="domain" description="FAD-binding PCMH-type" evidence="12">
    <location>
        <begin position="40"/>
        <end position="268"/>
    </location>
</feature>
<keyword evidence="4" id="KW-0479">Metal-binding</keyword>
<protein>
    <recommendedName>
        <fullName evidence="10">D-lactate dehydrogenase (cytochrome)</fullName>
        <ecNumber evidence="10">1.1.2.4</ecNumber>
    </recommendedName>
</protein>
<comment type="cofactor">
    <cofactor evidence="1">
        <name>FAD</name>
        <dbReference type="ChEBI" id="CHEBI:57692"/>
    </cofactor>
</comment>
<name>A0ABM7W6G7_9BACT</name>
<keyword evidence="9" id="KW-0411">Iron-sulfur</keyword>
<keyword evidence="3" id="KW-0285">Flavoprotein</keyword>
<evidence type="ECO:0000256" key="9">
    <source>
        <dbReference type="ARBA" id="ARBA00023014"/>
    </source>
</evidence>
<dbReference type="InterPro" id="IPR016167">
    <property type="entry name" value="FAD-bd_PCMH_sub1"/>
</dbReference>
<dbReference type="Gene3D" id="3.30.465.10">
    <property type="match status" value="1"/>
</dbReference>
<keyword evidence="5" id="KW-0274">FAD</keyword>
<evidence type="ECO:0000256" key="1">
    <source>
        <dbReference type="ARBA" id="ARBA00001974"/>
    </source>
</evidence>
<evidence type="ECO:0000256" key="10">
    <source>
        <dbReference type="ARBA" id="ARBA00038897"/>
    </source>
</evidence>
<evidence type="ECO:0000256" key="4">
    <source>
        <dbReference type="ARBA" id="ARBA00022723"/>
    </source>
</evidence>
<dbReference type="EC" id="1.1.2.4" evidence="10"/>
<evidence type="ECO:0000313" key="14">
    <source>
        <dbReference type="Proteomes" id="UP000830055"/>
    </source>
</evidence>
<feature type="domain" description="4Fe-4S ferredoxin-type" evidence="11">
    <location>
        <begin position="533"/>
        <end position="563"/>
    </location>
</feature>
<dbReference type="EMBL" id="AP025516">
    <property type="protein sequence ID" value="BDD86476.1"/>
    <property type="molecule type" value="Genomic_DNA"/>
</dbReference>
<keyword evidence="6" id="KW-0809">Transit peptide</keyword>
<evidence type="ECO:0000313" key="13">
    <source>
        <dbReference type="EMBL" id="BDD86476.1"/>
    </source>
</evidence>
<keyword evidence="7" id="KW-0560">Oxidoreductase</keyword>
<keyword evidence="8" id="KW-0408">Iron</keyword>
<reference evidence="13 14" key="1">
    <citation type="submission" date="2022-01" db="EMBL/GenBank/DDBJ databases">
        <title>Desulfofustis limnae sp. nov., a novel mesophilic sulfate-reducing bacterium isolated from marsh soil.</title>
        <authorList>
            <person name="Watanabe M."/>
            <person name="Takahashi A."/>
            <person name="Kojima H."/>
            <person name="Fukui M."/>
        </authorList>
    </citation>
    <scope>NUCLEOTIDE SEQUENCE [LARGE SCALE GENOMIC DNA]</scope>
    <source>
        <strain evidence="13 14">PPLL</strain>
    </source>
</reference>
<dbReference type="Pfam" id="PF01565">
    <property type="entry name" value="FAD_binding_4"/>
    <property type="match status" value="1"/>
</dbReference>
<evidence type="ECO:0000256" key="6">
    <source>
        <dbReference type="ARBA" id="ARBA00022946"/>
    </source>
</evidence>
<evidence type="ECO:0000256" key="8">
    <source>
        <dbReference type="ARBA" id="ARBA00023004"/>
    </source>
</evidence>
<comment type="similarity">
    <text evidence="2">Belongs to the FAD-binding oxidoreductase/transferase type 4 family.</text>
</comment>
<accession>A0ABM7W6G7</accession>
<dbReference type="PROSITE" id="PS51387">
    <property type="entry name" value="FAD_PCMH"/>
    <property type="match status" value="1"/>
</dbReference>
<sequence>MPLAPAYREFYRAIARTIPKKNIILDPLRRVAIGVDASFYRLVPQIIVDVEQEKEVQAVLREARRLRLPVTFRAAGTSLSGQSITDSILVRLGRGWDRCQISGDAATIRLQPGIIGGYANRQLAVFDRKIGPDPASIDSAKIGGILANNASGMCCGVEQNSYQTLASIRLILADGTIVDTGDAKSVADFRASHAGLLTGLTHLRDTVLTDPALTDKIRRKFKIKNTTGYSLNALVDYHDPIDIMAHLMIGSEGTLAFIADATFTTVIEHRYKATALILFTSMEDACRAIPILRSQPVAAAELMDRASLASVQDQPGMPPYLKGLDQSVTALLVETRTNDADQLTAQVEAITASLAAFQTVMPISFTSVPAEFQALWKIRKGLFPAVGAVRQTGTTVIIEDVAFPTERLASAALELQDLFATYRYHEAIIFGHAFEGNLHFVFTQDFSSPAEVARYRDFMAEVVEMVVTTYDGSLKAEHGTGRNMAPFVEKEWGPTAYALMKRIKALFDPANLLNPGVILNEDAEAHIHHLKPLPATHEIADTCIECGFCEPVCPSRDLSFTPRQRIAGRREISRRLAAGAGGLAFRRFTARYQYPGIDTCAADGLCATRCPVGIDTGKMVKALRQEAHGPLATKIAATVGNHFAPVSRTIAHVLDGVDLVHRSVGTTFMEQASSLARKATFNRLPLWNREMPTGSGKITPESAGVTGDLRVVYFPSCASRAMGGPARHETERHPLPTVTASLLHKAGYRIIHPHGLDGLCCGQAFESKGFTVEADRRSAELSAALLAASDNGAVPILCDTSPCLQRMRATLDRRLRLFEPIEFVLEFLRDRLSFKQKEATIAIHPTCSTRKMGLEKKLLELAQACATRVIWPEDIHCCGFAGDRGFTFPELNKSALNGLAEQVSSCEAGYSTSKTCEVGLSLHAGIPYRSILALVDEVSQPKWK</sequence>
<dbReference type="PANTHER" id="PTHR11748">
    <property type="entry name" value="D-LACTATE DEHYDROGENASE"/>
    <property type="match status" value="1"/>
</dbReference>
<dbReference type="Gene3D" id="3.30.43.10">
    <property type="entry name" value="Uridine Diphospho-n-acetylenolpyruvylglucosamine Reductase, domain 2"/>
    <property type="match status" value="1"/>
</dbReference>
<dbReference type="InterPro" id="IPR016171">
    <property type="entry name" value="Vanillyl_alc_oxidase_C-sub2"/>
</dbReference>
<organism evidence="13 14">
    <name type="scientific">Desulfofustis limnaeus</name>
    <dbReference type="NCBI Taxonomy" id="2740163"/>
    <lineage>
        <taxon>Bacteria</taxon>
        <taxon>Pseudomonadati</taxon>
        <taxon>Thermodesulfobacteriota</taxon>
        <taxon>Desulfobulbia</taxon>
        <taxon>Desulfobulbales</taxon>
        <taxon>Desulfocapsaceae</taxon>
        <taxon>Desulfofustis</taxon>
    </lineage>
</organism>
<dbReference type="Pfam" id="PF13183">
    <property type="entry name" value="Fer4_8"/>
    <property type="match status" value="1"/>
</dbReference>